<organism evidence="1 2">
    <name type="scientific">Armillaria ostoyae</name>
    <name type="common">Armillaria root rot fungus</name>
    <dbReference type="NCBI Taxonomy" id="47428"/>
    <lineage>
        <taxon>Eukaryota</taxon>
        <taxon>Fungi</taxon>
        <taxon>Dikarya</taxon>
        <taxon>Basidiomycota</taxon>
        <taxon>Agaricomycotina</taxon>
        <taxon>Agaricomycetes</taxon>
        <taxon>Agaricomycetidae</taxon>
        <taxon>Agaricales</taxon>
        <taxon>Marasmiineae</taxon>
        <taxon>Physalacriaceae</taxon>
        <taxon>Armillaria</taxon>
    </lineage>
</organism>
<dbReference type="EMBL" id="FUEG01000015">
    <property type="protein sequence ID" value="SJL11876.1"/>
    <property type="molecule type" value="Genomic_DNA"/>
</dbReference>
<protein>
    <submittedName>
        <fullName evidence="1">Uncharacterized protein</fullName>
    </submittedName>
</protein>
<accession>A0A284RSZ2</accession>
<evidence type="ECO:0000313" key="2">
    <source>
        <dbReference type="Proteomes" id="UP000219338"/>
    </source>
</evidence>
<keyword evidence="2" id="KW-1185">Reference proteome</keyword>
<proteinExistence type="predicted"/>
<gene>
    <name evidence="1" type="ORF">ARMOST_15288</name>
</gene>
<reference evidence="2" key="1">
    <citation type="journal article" date="2017" name="Nat. Ecol. Evol.">
        <title>Genome expansion and lineage-specific genetic innovations in the forest pathogenic fungi Armillaria.</title>
        <authorList>
            <person name="Sipos G."/>
            <person name="Prasanna A.N."/>
            <person name="Walter M.C."/>
            <person name="O'Connor E."/>
            <person name="Balint B."/>
            <person name="Krizsan K."/>
            <person name="Kiss B."/>
            <person name="Hess J."/>
            <person name="Varga T."/>
            <person name="Slot J."/>
            <person name="Riley R."/>
            <person name="Boka B."/>
            <person name="Rigling D."/>
            <person name="Barry K."/>
            <person name="Lee J."/>
            <person name="Mihaltcheva S."/>
            <person name="LaButti K."/>
            <person name="Lipzen A."/>
            <person name="Waldron R."/>
            <person name="Moloney N.M."/>
            <person name="Sperisen C."/>
            <person name="Kredics L."/>
            <person name="Vagvoelgyi C."/>
            <person name="Patrignani A."/>
            <person name="Fitzpatrick D."/>
            <person name="Nagy I."/>
            <person name="Doyle S."/>
            <person name="Anderson J.B."/>
            <person name="Grigoriev I.V."/>
            <person name="Gueldener U."/>
            <person name="Muensterkoetter M."/>
            <person name="Nagy L.G."/>
        </authorList>
    </citation>
    <scope>NUCLEOTIDE SEQUENCE [LARGE SCALE GENOMIC DNA]</scope>
    <source>
        <strain evidence="2">C18/9</strain>
    </source>
</reference>
<name>A0A284RSZ2_ARMOS</name>
<dbReference type="OrthoDB" id="10506561at2759"/>
<evidence type="ECO:0000313" key="1">
    <source>
        <dbReference type="EMBL" id="SJL11876.1"/>
    </source>
</evidence>
<sequence length="71" mass="7813">MHQTLDFDVAQRRDVRRKDGRELDFDVAVLKSMSILMVNLTKAPSLSIIPRTSVCQHLMGVVASPTTSSAA</sequence>
<dbReference type="AlphaFoldDB" id="A0A284RSZ2"/>
<dbReference type="Proteomes" id="UP000219338">
    <property type="component" value="Unassembled WGS sequence"/>
</dbReference>